<gene>
    <name evidence="3" type="ORF">BDV35DRAFT_385073</name>
</gene>
<dbReference type="GO" id="GO:0005739">
    <property type="term" value="C:mitochondrion"/>
    <property type="evidence" value="ECO:0007669"/>
    <property type="project" value="UniProtKB-SubCell"/>
</dbReference>
<proteinExistence type="predicted"/>
<name>A0A5N6GLG9_ASPFL</name>
<reference evidence="3" key="1">
    <citation type="submission" date="2019-04" db="EMBL/GenBank/DDBJ databases">
        <title>Friends and foes A comparative genomics study of 23 Aspergillus species from section Flavi.</title>
        <authorList>
            <consortium name="DOE Joint Genome Institute"/>
            <person name="Kjaerbolling I."/>
            <person name="Vesth T."/>
            <person name="Frisvad J.C."/>
            <person name="Nybo J.L."/>
            <person name="Theobald S."/>
            <person name="Kildgaard S."/>
            <person name="Isbrandt T."/>
            <person name="Kuo A."/>
            <person name="Sato A."/>
            <person name="Lyhne E.K."/>
            <person name="Kogle M.E."/>
            <person name="Wiebenga A."/>
            <person name="Kun R.S."/>
            <person name="Lubbers R.J."/>
            <person name="Makela M.R."/>
            <person name="Barry K."/>
            <person name="Chovatia M."/>
            <person name="Clum A."/>
            <person name="Daum C."/>
            <person name="Haridas S."/>
            <person name="He G."/>
            <person name="LaButti K."/>
            <person name="Lipzen A."/>
            <person name="Mondo S."/>
            <person name="Riley R."/>
            <person name="Salamov A."/>
            <person name="Simmons B.A."/>
            <person name="Magnuson J.K."/>
            <person name="Henrissat B."/>
            <person name="Mortensen U.H."/>
            <person name="Larsen T.O."/>
            <person name="Devries R.P."/>
            <person name="Grigoriev I.V."/>
            <person name="Machida M."/>
            <person name="Baker S.E."/>
            <person name="Andersen M.R."/>
        </authorList>
    </citation>
    <scope>NUCLEOTIDE SEQUENCE [LARGE SCALE GENOMIC DNA]</scope>
    <source>
        <strain evidence="3">CBS 121.62</strain>
    </source>
</reference>
<dbReference type="GO" id="GO:0006302">
    <property type="term" value="P:double-strand break repair"/>
    <property type="evidence" value="ECO:0007669"/>
    <property type="project" value="UniProtKB-ARBA"/>
</dbReference>
<dbReference type="EMBL" id="ML734696">
    <property type="protein sequence ID" value="KAB8241293.1"/>
    <property type="molecule type" value="Genomic_DNA"/>
</dbReference>
<evidence type="ECO:0008006" key="4">
    <source>
        <dbReference type="Google" id="ProtNLM"/>
    </source>
</evidence>
<evidence type="ECO:0000256" key="1">
    <source>
        <dbReference type="ARBA" id="ARBA00004173"/>
    </source>
</evidence>
<evidence type="ECO:0000256" key="2">
    <source>
        <dbReference type="ARBA" id="ARBA00023128"/>
    </source>
</evidence>
<dbReference type="PANTHER" id="PTHR28133:SF1">
    <property type="entry name" value="REQUIRED FOR RESPIRATORY GROWTH PROTEIN 7, MITOCHONDRIAL"/>
    <property type="match status" value="1"/>
</dbReference>
<dbReference type="PANTHER" id="PTHR28133">
    <property type="entry name" value="REQUIRED FOR RESPIRATORY GROWTH PROTEIN 7, MITOCHONDRIAL"/>
    <property type="match status" value="1"/>
</dbReference>
<dbReference type="InterPro" id="IPR011335">
    <property type="entry name" value="Restrct_endonuc-II-like"/>
</dbReference>
<dbReference type="Proteomes" id="UP000325434">
    <property type="component" value="Unassembled WGS sequence"/>
</dbReference>
<dbReference type="AlphaFoldDB" id="A0A5N6GLG9"/>
<dbReference type="VEuPathDB" id="FungiDB:AFLA_005995"/>
<sequence>MKLHRPFYSFLRLNLTSVARRQCHRQLHSFTRRLFKLPSPPPHPSAHHHDLPSFLVYAERTSLSPTTTAYIGTHYEYIVQRTLRSSAFTLHRVGGRDDAGIDLVGTWHLPRREHPLRVIVQCKSLKTKLGPNLVRELEGTFNQSPVGWRTGDEVGILVSPREATKGVRDALARSSYPLIWMMIERDGTLRQVLWNGKAEHLGLVNLGVEVRYSADEDADSSKGVVLTWDGEEIPNMGQVESHVSAVEDSWLRSWGDGFNEGQRDKSELLDAVQELFPEEKPLLFGTGGCSTLTDADRVKVIQFLDSKKSAQVEAASGISRQNEIIASSPVNA</sequence>
<dbReference type="InterPro" id="IPR011856">
    <property type="entry name" value="tRNA_endonuc-like_dom_sf"/>
</dbReference>
<evidence type="ECO:0000313" key="3">
    <source>
        <dbReference type="EMBL" id="KAB8241293.1"/>
    </source>
</evidence>
<comment type="subcellular location">
    <subcellularLocation>
        <location evidence="1">Mitochondrion</location>
    </subcellularLocation>
</comment>
<dbReference type="GO" id="GO:0003676">
    <property type="term" value="F:nucleic acid binding"/>
    <property type="evidence" value="ECO:0007669"/>
    <property type="project" value="InterPro"/>
</dbReference>
<accession>A0A5N6GLG9</accession>
<dbReference type="InterPro" id="IPR018828">
    <property type="entry name" value="RRG7"/>
</dbReference>
<dbReference type="SUPFAM" id="SSF52980">
    <property type="entry name" value="Restriction endonuclease-like"/>
    <property type="match status" value="1"/>
</dbReference>
<keyword evidence="2" id="KW-0496">Mitochondrion</keyword>
<dbReference type="Gene3D" id="3.40.1350.10">
    <property type="match status" value="1"/>
</dbReference>
<protein>
    <recommendedName>
        <fullName evidence="4">Restriction endonuclease type IV Mrr domain-containing protein</fullName>
    </recommendedName>
</protein>
<dbReference type="VEuPathDB" id="FungiDB:F9C07_7507"/>
<dbReference type="Pfam" id="PF10356">
    <property type="entry name" value="RRG7"/>
    <property type="match status" value="2"/>
</dbReference>
<organism evidence="3">
    <name type="scientific">Aspergillus flavus</name>
    <dbReference type="NCBI Taxonomy" id="5059"/>
    <lineage>
        <taxon>Eukaryota</taxon>
        <taxon>Fungi</taxon>
        <taxon>Dikarya</taxon>
        <taxon>Ascomycota</taxon>
        <taxon>Pezizomycotina</taxon>
        <taxon>Eurotiomycetes</taxon>
        <taxon>Eurotiomycetidae</taxon>
        <taxon>Eurotiales</taxon>
        <taxon>Aspergillaceae</taxon>
        <taxon>Aspergillus</taxon>
        <taxon>Aspergillus subgen. Circumdati</taxon>
    </lineage>
</organism>